<dbReference type="SUPFAM" id="SSF49764">
    <property type="entry name" value="HSP20-like chaperones"/>
    <property type="match status" value="1"/>
</dbReference>
<dbReference type="GO" id="GO:0005737">
    <property type="term" value="C:cytoplasm"/>
    <property type="evidence" value="ECO:0007669"/>
    <property type="project" value="TreeGrafter"/>
</dbReference>
<evidence type="ECO:0000313" key="4">
    <source>
        <dbReference type="EMBL" id="KDQ57175.1"/>
    </source>
</evidence>
<dbReference type="GO" id="GO:0006457">
    <property type="term" value="P:protein folding"/>
    <property type="evidence" value="ECO:0007669"/>
    <property type="project" value="TreeGrafter"/>
</dbReference>
<dbReference type="STRING" id="933084.A0A067PTJ9"/>
<keyword evidence="2" id="KW-0812">Transmembrane</keyword>
<protein>
    <recommendedName>
        <fullName evidence="3">CS domain-containing protein</fullName>
    </recommendedName>
</protein>
<evidence type="ECO:0000256" key="1">
    <source>
        <dbReference type="SAM" id="MobiDB-lite"/>
    </source>
</evidence>
<evidence type="ECO:0000259" key="3">
    <source>
        <dbReference type="PROSITE" id="PS51203"/>
    </source>
</evidence>
<dbReference type="OrthoDB" id="266138at2759"/>
<feature type="transmembrane region" description="Helical" evidence="2">
    <location>
        <begin position="467"/>
        <end position="492"/>
    </location>
</feature>
<dbReference type="InterPro" id="IPR008978">
    <property type="entry name" value="HSP20-like_chaperone"/>
</dbReference>
<dbReference type="EMBL" id="KL197720">
    <property type="protein sequence ID" value="KDQ57175.1"/>
    <property type="molecule type" value="Genomic_DNA"/>
</dbReference>
<accession>A0A067PTJ9</accession>
<feature type="region of interest" description="Disordered" evidence="1">
    <location>
        <begin position="113"/>
        <end position="171"/>
    </location>
</feature>
<evidence type="ECO:0000256" key="2">
    <source>
        <dbReference type="SAM" id="Phobius"/>
    </source>
</evidence>
<keyword evidence="2" id="KW-0472">Membrane</keyword>
<dbReference type="PANTHER" id="PTHR12356">
    <property type="entry name" value="NUCLEAR MOVEMENT PROTEIN NUDC"/>
    <property type="match status" value="1"/>
</dbReference>
<dbReference type="AlphaFoldDB" id="A0A067PTJ9"/>
<dbReference type="Gene3D" id="2.60.40.790">
    <property type="match status" value="1"/>
</dbReference>
<name>A0A067PTJ9_9AGAM</name>
<dbReference type="InterPro" id="IPR037898">
    <property type="entry name" value="NudC_fam"/>
</dbReference>
<feature type="region of interest" description="Disordered" evidence="1">
    <location>
        <begin position="438"/>
        <end position="459"/>
    </location>
</feature>
<dbReference type="PROSITE" id="PS51203">
    <property type="entry name" value="CS"/>
    <property type="match status" value="1"/>
</dbReference>
<dbReference type="Pfam" id="PF04969">
    <property type="entry name" value="CS"/>
    <property type="match status" value="1"/>
</dbReference>
<dbReference type="HOGENOM" id="CLU_034816_0_0_1"/>
<dbReference type="Proteomes" id="UP000027265">
    <property type="component" value="Unassembled WGS sequence"/>
</dbReference>
<evidence type="ECO:0000313" key="5">
    <source>
        <dbReference type="Proteomes" id="UP000027265"/>
    </source>
</evidence>
<dbReference type="InterPro" id="IPR007052">
    <property type="entry name" value="CS_dom"/>
</dbReference>
<gene>
    <name evidence="4" type="ORF">JAAARDRAFT_178758</name>
</gene>
<dbReference type="InParanoid" id="A0A067PTJ9"/>
<keyword evidence="5" id="KW-1185">Reference proteome</keyword>
<reference evidence="5" key="1">
    <citation type="journal article" date="2014" name="Proc. Natl. Acad. Sci. U.S.A.">
        <title>Extensive sampling of basidiomycete genomes demonstrates inadequacy of the white-rot/brown-rot paradigm for wood decay fungi.</title>
        <authorList>
            <person name="Riley R."/>
            <person name="Salamov A.A."/>
            <person name="Brown D.W."/>
            <person name="Nagy L.G."/>
            <person name="Floudas D."/>
            <person name="Held B.W."/>
            <person name="Levasseur A."/>
            <person name="Lombard V."/>
            <person name="Morin E."/>
            <person name="Otillar R."/>
            <person name="Lindquist E.A."/>
            <person name="Sun H."/>
            <person name="LaButti K.M."/>
            <person name="Schmutz J."/>
            <person name="Jabbour D."/>
            <person name="Luo H."/>
            <person name="Baker S.E."/>
            <person name="Pisabarro A.G."/>
            <person name="Walton J.D."/>
            <person name="Blanchette R.A."/>
            <person name="Henrissat B."/>
            <person name="Martin F."/>
            <person name="Cullen D."/>
            <person name="Hibbett D.S."/>
            <person name="Grigoriev I.V."/>
        </authorList>
    </citation>
    <scope>NUCLEOTIDE SEQUENCE [LARGE SCALE GENOMIC DNA]</scope>
    <source>
        <strain evidence="5">MUCL 33604</strain>
    </source>
</reference>
<sequence>MSVMDSMPYSSYSWHQSHDQATILLLVPYGTADEDVTVIIERNHLVAGVCNQAPLVKGRLYGNVDPVNSMWQLESRASRLSARERTISSTSTASTQSSYAVVSDPEISSSFAASLESAQASDTEDLDNSPALSSPVSSFDERTGFSPPSRPSNRLAAVSRPESPHLRPSLSLTSSLSSLDSLHSPQSGRLLTLHLEKADSVIWPSLIAGPAPESLAPCLSGPPGSDSISELRYNMDPTSLVLIGLDLYDIRKDKDEAFECFVRAWYQARVPSAILRLVTHFVPVQLSLPQPDIPEFPARGTPAYYIQCLGGPSGLAQLYLEAGLLHLEGSASALLSSSYSALSSIRMSNQPLHTSHYGESSTDAWRRDREAAKRCFDRARVLNPDLDVPVLPLEFDDLRTSGVAEASVLRMPSIDVASPRDPISESISEKLEQAGIETVQPRRRRKRESITIMDEPPTADEDEDSAWYLYVPGLVGAGTALLVVGFIGALSLSSWRKNQSS</sequence>
<keyword evidence="2" id="KW-1133">Transmembrane helix</keyword>
<feature type="domain" description="CS" evidence="3">
    <location>
        <begin position="7"/>
        <end position="207"/>
    </location>
</feature>
<proteinExistence type="predicted"/>
<dbReference type="GO" id="GO:0051082">
    <property type="term" value="F:unfolded protein binding"/>
    <property type="evidence" value="ECO:0007669"/>
    <property type="project" value="TreeGrafter"/>
</dbReference>
<organism evidence="4 5">
    <name type="scientific">Jaapia argillacea MUCL 33604</name>
    <dbReference type="NCBI Taxonomy" id="933084"/>
    <lineage>
        <taxon>Eukaryota</taxon>
        <taxon>Fungi</taxon>
        <taxon>Dikarya</taxon>
        <taxon>Basidiomycota</taxon>
        <taxon>Agaricomycotina</taxon>
        <taxon>Agaricomycetes</taxon>
        <taxon>Agaricomycetidae</taxon>
        <taxon>Jaapiales</taxon>
        <taxon>Jaapiaceae</taxon>
        <taxon>Jaapia</taxon>
    </lineage>
</organism>